<accession>A0A5C5TZR9</accession>
<dbReference type="InterPro" id="IPR035965">
    <property type="entry name" value="PAS-like_dom_sf"/>
</dbReference>
<keyword evidence="5" id="KW-0418">Kinase</keyword>
<comment type="caution">
    <text evidence="5">The sequence shown here is derived from an EMBL/GenBank/DDBJ whole genome shotgun (WGS) entry which is preliminary data.</text>
</comment>
<evidence type="ECO:0000313" key="5">
    <source>
        <dbReference type="EMBL" id="TWT18735.1"/>
    </source>
</evidence>
<evidence type="ECO:0000313" key="6">
    <source>
        <dbReference type="Proteomes" id="UP000315949"/>
    </source>
</evidence>
<dbReference type="OrthoDB" id="1931120at2"/>
<keyword evidence="3" id="KW-0175">Coiled coil</keyword>
<dbReference type="Proteomes" id="UP000315949">
    <property type="component" value="Unassembled WGS sequence"/>
</dbReference>
<dbReference type="PANTHER" id="PTHR43065">
    <property type="entry name" value="SENSOR HISTIDINE KINASE"/>
    <property type="match status" value="1"/>
</dbReference>
<dbReference type="GO" id="GO:0000155">
    <property type="term" value="F:phosphorelay sensor kinase activity"/>
    <property type="evidence" value="ECO:0007669"/>
    <property type="project" value="InterPro"/>
</dbReference>
<feature type="domain" description="Histidine kinase" evidence="4">
    <location>
        <begin position="164"/>
        <end position="407"/>
    </location>
</feature>
<dbReference type="InterPro" id="IPR003594">
    <property type="entry name" value="HATPase_dom"/>
</dbReference>
<dbReference type="EMBL" id="VOHE01000004">
    <property type="protein sequence ID" value="TWT18735.1"/>
    <property type="molecule type" value="Genomic_DNA"/>
</dbReference>
<proteinExistence type="predicted"/>
<evidence type="ECO:0000256" key="2">
    <source>
        <dbReference type="ARBA" id="ARBA00012438"/>
    </source>
</evidence>
<protein>
    <recommendedName>
        <fullName evidence="2">histidine kinase</fullName>
        <ecNumber evidence="2">2.7.13.3</ecNumber>
    </recommendedName>
</protein>
<dbReference type="PROSITE" id="PS50109">
    <property type="entry name" value="HIS_KIN"/>
    <property type="match status" value="1"/>
</dbReference>
<dbReference type="InterPro" id="IPR036097">
    <property type="entry name" value="HisK_dim/P_sf"/>
</dbReference>
<dbReference type="SUPFAM" id="SSF55785">
    <property type="entry name" value="PYP-like sensor domain (PAS domain)"/>
    <property type="match status" value="1"/>
</dbReference>
<dbReference type="Gene3D" id="3.30.565.10">
    <property type="entry name" value="Histidine kinase-like ATPase, C-terminal domain"/>
    <property type="match status" value="1"/>
</dbReference>
<reference evidence="5 6" key="1">
    <citation type="submission" date="2019-07" db="EMBL/GenBank/DDBJ databases">
        <title>Luteimonas sp. YD-1 nov., isolated from acidic soil.</title>
        <authorList>
            <person name="Zhou J."/>
        </authorList>
    </citation>
    <scope>NUCLEOTIDE SEQUENCE [LARGE SCALE GENOMIC DNA]</scope>
    <source>
        <strain evidence="5 6">YD-1</strain>
    </source>
</reference>
<evidence type="ECO:0000256" key="1">
    <source>
        <dbReference type="ARBA" id="ARBA00000085"/>
    </source>
</evidence>
<dbReference type="RefSeq" id="WP_146312557.1">
    <property type="nucleotide sequence ID" value="NZ_VOHE01000004.1"/>
</dbReference>
<keyword evidence="6" id="KW-1185">Reference proteome</keyword>
<dbReference type="InterPro" id="IPR036890">
    <property type="entry name" value="HATPase_C_sf"/>
</dbReference>
<dbReference type="EC" id="2.7.13.3" evidence="2"/>
<evidence type="ECO:0000259" key="4">
    <source>
        <dbReference type="PROSITE" id="PS50109"/>
    </source>
</evidence>
<organism evidence="5 6">
    <name type="scientific">Luteimonas wenzhouensis</name>
    <dbReference type="NCBI Taxonomy" id="2599615"/>
    <lineage>
        <taxon>Bacteria</taxon>
        <taxon>Pseudomonadati</taxon>
        <taxon>Pseudomonadota</taxon>
        <taxon>Gammaproteobacteria</taxon>
        <taxon>Lysobacterales</taxon>
        <taxon>Lysobacteraceae</taxon>
        <taxon>Luteimonas</taxon>
    </lineage>
</organism>
<sequence>MNSSQTQQPPSRHDPDPCSRRIHWAFRTTENAVVLVDRARGQAHANPSAEALATRALPGQAPSTLLDLLPGEAWEQARAQGRWAGEVTMSSGVVLEIVVRHGRDEGEDGLFLLIFDDVTARKARQRELQQRHDELEAAHRRLAGAQEQLLQSEKMASIGLLAAGVAHEINNPIGYVHSNLGTLQEYVAALFSLIEQQDAALQGADPGVREAIRLQRERLDIDFILGDLPKLLDESREGIERVTKIVQDLKEFSYVGRGDAMRPSDLHKGLESTLNIVWNDLKYKCRVEKHYGELPPVECHLSEINQVLVNLLINAGQAVENRGTITIATGAEDGEAWISIADNGCGIAPDVLPRIFDPFYTSKPIGRGTGLGLAIAYSIVSKHHGRIEVQSEQGVGTTFRVVLPVVQPRQGGDGDDGSRGDEAQ</sequence>
<dbReference type="Gene3D" id="1.10.287.130">
    <property type="match status" value="1"/>
</dbReference>
<dbReference type="PANTHER" id="PTHR43065:SF50">
    <property type="entry name" value="HISTIDINE KINASE"/>
    <property type="match status" value="1"/>
</dbReference>
<keyword evidence="5" id="KW-0808">Transferase</keyword>
<feature type="coiled-coil region" evidence="3">
    <location>
        <begin position="125"/>
        <end position="155"/>
    </location>
</feature>
<dbReference type="AlphaFoldDB" id="A0A5C5TZR9"/>
<dbReference type="Pfam" id="PF02518">
    <property type="entry name" value="HATPase_c"/>
    <property type="match status" value="1"/>
</dbReference>
<dbReference type="SUPFAM" id="SSF47384">
    <property type="entry name" value="Homodimeric domain of signal transducing histidine kinase"/>
    <property type="match status" value="1"/>
</dbReference>
<name>A0A5C5TZR9_9GAMM</name>
<comment type="catalytic activity">
    <reaction evidence="1">
        <text>ATP + protein L-histidine = ADP + protein N-phospho-L-histidine.</text>
        <dbReference type="EC" id="2.7.13.3"/>
    </reaction>
</comment>
<dbReference type="PRINTS" id="PR00344">
    <property type="entry name" value="BCTRLSENSOR"/>
</dbReference>
<evidence type="ECO:0000256" key="3">
    <source>
        <dbReference type="SAM" id="Coils"/>
    </source>
</evidence>
<dbReference type="InterPro" id="IPR004358">
    <property type="entry name" value="Sig_transdc_His_kin-like_C"/>
</dbReference>
<dbReference type="SUPFAM" id="SSF55874">
    <property type="entry name" value="ATPase domain of HSP90 chaperone/DNA topoisomerase II/histidine kinase"/>
    <property type="match status" value="1"/>
</dbReference>
<dbReference type="InterPro" id="IPR005467">
    <property type="entry name" value="His_kinase_dom"/>
</dbReference>
<gene>
    <name evidence="5" type="ORF">FQY79_08780</name>
</gene>
<dbReference type="SMART" id="SM00387">
    <property type="entry name" value="HATPase_c"/>
    <property type="match status" value="1"/>
</dbReference>